<evidence type="ECO:0000256" key="1">
    <source>
        <dbReference type="SAM" id="Phobius"/>
    </source>
</evidence>
<keyword evidence="1" id="KW-1133">Transmembrane helix</keyword>
<keyword evidence="1" id="KW-0812">Transmembrane</keyword>
<proteinExistence type="predicted"/>
<feature type="non-terminal residue" evidence="3">
    <location>
        <position position="86"/>
    </location>
</feature>
<organism evidence="3">
    <name type="scientific">marine metagenome</name>
    <dbReference type="NCBI Taxonomy" id="408172"/>
    <lineage>
        <taxon>unclassified sequences</taxon>
        <taxon>metagenomes</taxon>
        <taxon>ecological metagenomes</taxon>
    </lineage>
</organism>
<reference evidence="3" key="1">
    <citation type="submission" date="2018-05" db="EMBL/GenBank/DDBJ databases">
        <authorList>
            <person name="Lanie J.A."/>
            <person name="Ng W.-L."/>
            <person name="Kazmierczak K.M."/>
            <person name="Andrzejewski T.M."/>
            <person name="Davidsen T.M."/>
            <person name="Wayne K.J."/>
            <person name="Tettelin H."/>
            <person name="Glass J.I."/>
            <person name="Rusch D."/>
            <person name="Podicherti R."/>
            <person name="Tsui H.-C.T."/>
            <person name="Winkler M.E."/>
        </authorList>
    </citation>
    <scope>NUCLEOTIDE SEQUENCE</scope>
</reference>
<feature type="domain" description="TRAP C4-dicarboxylate transport system permease DctM subunit" evidence="2">
    <location>
        <begin position="13"/>
        <end position="85"/>
    </location>
</feature>
<dbReference type="EMBL" id="UINC01077185">
    <property type="protein sequence ID" value="SVC17073.1"/>
    <property type="molecule type" value="Genomic_DNA"/>
</dbReference>
<feature type="transmembrane region" description="Helical" evidence="1">
    <location>
        <begin position="6"/>
        <end position="31"/>
    </location>
</feature>
<sequence length="86" mass="9488">MEYEWIHLLVFFFALLTLMMLSGMPVAVGFLTLNIIGLYFFLGGESAMSLLAMNAFSSVGKFALIPIPLFILMGDLLMRTGMAGKM</sequence>
<dbReference type="InterPro" id="IPR010656">
    <property type="entry name" value="DctM"/>
</dbReference>
<keyword evidence="1" id="KW-0472">Membrane</keyword>
<dbReference type="AlphaFoldDB" id="A0A382K0M2"/>
<evidence type="ECO:0000313" key="3">
    <source>
        <dbReference type="EMBL" id="SVC17073.1"/>
    </source>
</evidence>
<protein>
    <recommendedName>
        <fullName evidence="2">TRAP C4-dicarboxylate transport system permease DctM subunit domain-containing protein</fullName>
    </recommendedName>
</protein>
<dbReference type="Pfam" id="PF06808">
    <property type="entry name" value="DctM"/>
    <property type="match status" value="1"/>
</dbReference>
<accession>A0A382K0M2</accession>
<evidence type="ECO:0000259" key="2">
    <source>
        <dbReference type="Pfam" id="PF06808"/>
    </source>
</evidence>
<name>A0A382K0M2_9ZZZZ</name>
<gene>
    <name evidence="3" type="ORF">METZ01_LOCUS269927</name>
</gene>